<evidence type="ECO:0000256" key="1">
    <source>
        <dbReference type="ARBA" id="ARBA00022969"/>
    </source>
</evidence>
<dbReference type="Pfam" id="PF07875">
    <property type="entry name" value="Coat_F"/>
    <property type="match status" value="1"/>
</dbReference>
<proteinExistence type="inferred from homology"/>
<dbReference type="Proteomes" id="UP001516620">
    <property type="component" value="Unassembled WGS sequence"/>
</dbReference>
<gene>
    <name evidence="4" type="ORF">IM700_021170</name>
</gene>
<dbReference type="PANTHER" id="PTHR39183">
    <property type="entry name" value="SPORE COAT PROTEIN F-LIKE PROTEIN YHCQ"/>
    <property type="match status" value="1"/>
</dbReference>
<keyword evidence="5" id="KW-1185">Reference proteome</keyword>
<dbReference type="InterPro" id="IPR012347">
    <property type="entry name" value="Ferritin-like"/>
</dbReference>
<evidence type="ECO:0000313" key="4">
    <source>
        <dbReference type="EMBL" id="MBM6998186.1"/>
    </source>
</evidence>
<organism evidence="4 5">
    <name type="scientific">Paenibacillus rhizolycopersici</name>
    <dbReference type="NCBI Taxonomy" id="2780073"/>
    <lineage>
        <taxon>Bacteria</taxon>
        <taxon>Bacillati</taxon>
        <taxon>Bacillota</taxon>
        <taxon>Bacilli</taxon>
        <taxon>Bacillales</taxon>
        <taxon>Paenibacillaceae</taxon>
        <taxon>Paenibacillus</taxon>
    </lineage>
</organism>
<evidence type="ECO:0000313" key="5">
    <source>
        <dbReference type="Proteomes" id="UP001516620"/>
    </source>
</evidence>
<keyword evidence="4" id="KW-0946">Virion</keyword>
<sequence>MNPVLEHLMGFDKLTDEVIAMDYLLNAKTSVRNYAMAVTECATPEVRNVLTKQLEEAIDAHEMIMGYMMRRGFYQPYELQDQIGRDLQNIQTALNIPS</sequence>
<name>A0ABS2HBM8_9BACL</name>
<dbReference type="EMBL" id="JADCNN020000030">
    <property type="protein sequence ID" value="MBM6998186.1"/>
    <property type="molecule type" value="Genomic_DNA"/>
</dbReference>
<keyword evidence="4" id="KW-0167">Capsid protein</keyword>
<accession>A0ABS2HBM8</accession>
<comment type="similarity">
    <text evidence="3">Belongs to the CotF family.</text>
</comment>
<evidence type="ECO:0000256" key="3">
    <source>
        <dbReference type="ARBA" id="ARBA00024344"/>
    </source>
</evidence>
<dbReference type="InterPro" id="IPR012851">
    <property type="entry name" value="Spore_coat_CotF-like"/>
</dbReference>
<dbReference type="RefSeq" id="WP_155604673.1">
    <property type="nucleotide sequence ID" value="NZ_JADCNN020000030.1"/>
</dbReference>
<reference evidence="4 5" key="1">
    <citation type="submission" date="2021-01" db="EMBL/GenBank/DDBJ databases">
        <title>Paenibacillus sp.nov. isolated from the rhizosphere soil of tomato plant.</title>
        <authorList>
            <person name="Thin K.K."/>
            <person name="Zhang X."/>
            <person name="He S."/>
        </authorList>
    </citation>
    <scope>NUCLEOTIDE SEQUENCE [LARGE SCALE GENOMIC DNA]</scope>
    <source>
        <strain evidence="4 5">DXFW5</strain>
    </source>
</reference>
<dbReference type="PANTHER" id="PTHR39183:SF1">
    <property type="entry name" value="SPORE COAT PROTEIN F-LIKE PROTEIN YHCQ"/>
    <property type="match status" value="1"/>
</dbReference>
<comment type="caution">
    <text evidence="4">The sequence shown here is derived from an EMBL/GenBank/DDBJ whole genome shotgun (WGS) entry which is preliminary data.</text>
</comment>
<keyword evidence="1" id="KW-0749">Sporulation</keyword>
<dbReference type="Gene3D" id="1.20.1260.10">
    <property type="match status" value="1"/>
</dbReference>
<protein>
    <submittedName>
        <fullName evidence="4">Spore coat protein</fullName>
    </submittedName>
</protein>
<comment type="subcellular location">
    <subcellularLocation>
        <location evidence="2">Spore coat</location>
    </subcellularLocation>
</comment>
<evidence type="ECO:0000256" key="2">
    <source>
        <dbReference type="ARBA" id="ARBA00024325"/>
    </source>
</evidence>